<dbReference type="OrthoDB" id="3261436at2759"/>
<comment type="caution">
    <text evidence="2">The sequence shown here is derived from an EMBL/GenBank/DDBJ whole genome shotgun (WGS) entry which is preliminary data.</text>
</comment>
<sequence>MLHHNGRGDSISSSVCGACGINPSIYHCKDCFTPMLSCQTCIVQAHAHLPVHRIEKWNGESFQTLTLRDLGLHVQLGHKVGESCLLPNQAFNDDFVLINMLGIHPMAVDFCGCCKAQSHTQQLLRVGWFPAMTTDPRTATTLCILRQFHILSFESKVSAYEFYHSLVHLTDNTGLLKQKDHYEAFMCMACEYQHIKMLKQAGHGHDPSGILATLQGKCTVLCPACPQPGKNLPDGWELAPKGTRWLYTCFLAINANFHLKRRIVSKDTVDPSLLHGWGYFIDETTYKTHLTNHGMEVQQKSTCASNNAVNMAKTKSSQGLAATGLGTIDCVCHNMKLPNGVRDLQKGERYINMDFLFFSVLCHHSLKVLNVSYDIMCQWHKNLWARMATFPKDYQIDYIIKTARFFVRCTDGEALECGWSNINPHDMLDDHFGDWNWKKVVDLGASLLHKMKEATLEKATFHVTFEELNGALTKENCIAWKAKVEMREDNPNDVHVLNPFEAKSVAIMQAGAHLKLTQLEAWDLERGVDLSLHPEVSPSVFVGLGLNLEEEQQHVLWFMKSLGNHITDTQKGNLQCQRNTFHCKVESWRTTQALYMPVIQGILSTSTSMPPSLLGIQNMEDELRLTQAHDMLEKLHQCLRICSSLLMYKKDWVHGQGRNTRAQSAFEWLTWIWRMSRVDSGGDGTDKDGVRVEWCKARACVMHWAEEKCIAVLQFFRWQATWWDEQGH</sequence>
<dbReference type="RefSeq" id="XP_041194777.1">
    <property type="nucleotide sequence ID" value="XM_041338213.1"/>
</dbReference>
<accession>A0A9P7EEX7</accession>
<evidence type="ECO:0000313" key="3">
    <source>
        <dbReference type="Proteomes" id="UP000807769"/>
    </source>
</evidence>
<keyword evidence="3" id="KW-1185">Reference proteome</keyword>
<dbReference type="AlphaFoldDB" id="A0A9P7EEX7"/>
<dbReference type="Pfam" id="PF18758">
    <property type="entry name" value="KDZ"/>
    <property type="match status" value="1"/>
</dbReference>
<proteinExistence type="predicted"/>
<protein>
    <recommendedName>
        <fullName evidence="1">CxC2-like cysteine cluster KDZ transposase-associated domain-containing protein</fullName>
    </recommendedName>
</protein>
<dbReference type="Proteomes" id="UP000807769">
    <property type="component" value="Unassembled WGS sequence"/>
</dbReference>
<organism evidence="2 3">
    <name type="scientific">Suillus subaureus</name>
    <dbReference type="NCBI Taxonomy" id="48587"/>
    <lineage>
        <taxon>Eukaryota</taxon>
        <taxon>Fungi</taxon>
        <taxon>Dikarya</taxon>
        <taxon>Basidiomycota</taxon>
        <taxon>Agaricomycotina</taxon>
        <taxon>Agaricomycetes</taxon>
        <taxon>Agaricomycetidae</taxon>
        <taxon>Boletales</taxon>
        <taxon>Suillineae</taxon>
        <taxon>Suillaceae</taxon>
        <taxon>Suillus</taxon>
    </lineage>
</organism>
<dbReference type="EMBL" id="JABBWG010000010">
    <property type="protein sequence ID" value="KAG1819100.1"/>
    <property type="molecule type" value="Genomic_DNA"/>
</dbReference>
<dbReference type="GeneID" id="64632229"/>
<reference evidence="2" key="1">
    <citation type="journal article" date="2020" name="New Phytol.">
        <title>Comparative genomics reveals dynamic genome evolution in host specialist ectomycorrhizal fungi.</title>
        <authorList>
            <person name="Lofgren L.A."/>
            <person name="Nguyen N.H."/>
            <person name="Vilgalys R."/>
            <person name="Ruytinx J."/>
            <person name="Liao H.L."/>
            <person name="Branco S."/>
            <person name="Kuo A."/>
            <person name="LaButti K."/>
            <person name="Lipzen A."/>
            <person name="Andreopoulos W."/>
            <person name="Pangilinan J."/>
            <person name="Riley R."/>
            <person name="Hundley H."/>
            <person name="Na H."/>
            <person name="Barry K."/>
            <person name="Grigoriev I.V."/>
            <person name="Stajich J.E."/>
            <person name="Kennedy P.G."/>
        </authorList>
    </citation>
    <scope>NUCLEOTIDE SEQUENCE</scope>
    <source>
        <strain evidence="2">MN1</strain>
    </source>
</reference>
<name>A0A9P7EEX7_9AGAM</name>
<evidence type="ECO:0000259" key="1">
    <source>
        <dbReference type="Pfam" id="PF18803"/>
    </source>
</evidence>
<dbReference type="InterPro" id="IPR041457">
    <property type="entry name" value="CxC2_KDZ-assoc"/>
</dbReference>
<feature type="domain" description="CxC2-like cysteine cluster KDZ transposase-associated" evidence="1">
    <location>
        <begin position="67"/>
        <end position="174"/>
    </location>
</feature>
<dbReference type="Pfam" id="PF18803">
    <property type="entry name" value="CxC2"/>
    <property type="match status" value="1"/>
</dbReference>
<dbReference type="InterPro" id="IPR040521">
    <property type="entry name" value="KDZ"/>
</dbReference>
<gene>
    <name evidence="2" type="ORF">BJ212DRAFT_1446228</name>
</gene>
<evidence type="ECO:0000313" key="2">
    <source>
        <dbReference type="EMBL" id="KAG1819100.1"/>
    </source>
</evidence>